<keyword evidence="2" id="KW-1185">Reference proteome</keyword>
<accession>A0A9P6ZPG4</accession>
<name>A0A9P6ZPG4_9AGAM</name>
<comment type="caution">
    <text evidence="1">The sequence shown here is derived from an EMBL/GenBank/DDBJ whole genome shotgun (WGS) entry which is preliminary data.</text>
</comment>
<protein>
    <submittedName>
        <fullName evidence="1">Uncharacterized protein</fullName>
    </submittedName>
</protein>
<evidence type="ECO:0000313" key="1">
    <source>
        <dbReference type="EMBL" id="KAG1772570.1"/>
    </source>
</evidence>
<gene>
    <name evidence="1" type="ORF">EV702DRAFT_617461</name>
</gene>
<sequence length="232" mass="26268">MVSMHQTRDGRLIEVSEPACFPLSVQFRGELGRTSYGAVHVMEHHHPLTLGLRQGDSIATWALGRAGYMHKPAGAWTKVVANHRLGFLDWLLTINMARMIMGLIVYPRGHAWPEIVGKWCYELKYLFIEISWCLNSLFNDWFWSAISMAASHLLSTVTPLQLPEDNGDGHLVEVSLSYFIEQLLVAILQSYNMLHLRRTLTSSIAEYSLGRLAFTRLTAMRRIAAANLLEAN</sequence>
<organism evidence="1 2">
    <name type="scientific">Suillus placidus</name>
    <dbReference type="NCBI Taxonomy" id="48579"/>
    <lineage>
        <taxon>Eukaryota</taxon>
        <taxon>Fungi</taxon>
        <taxon>Dikarya</taxon>
        <taxon>Basidiomycota</taxon>
        <taxon>Agaricomycotina</taxon>
        <taxon>Agaricomycetes</taxon>
        <taxon>Agaricomycetidae</taxon>
        <taxon>Boletales</taxon>
        <taxon>Suillineae</taxon>
        <taxon>Suillaceae</taxon>
        <taxon>Suillus</taxon>
    </lineage>
</organism>
<evidence type="ECO:0000313" key="2">
    <source>
        <dbReference type="Proteomes" id="UP000714275"/>
    </source>
</evidence>
<proteinExistence type="predicted"/>
<reference evidence="1" key="1">
    <citation type="journal article" date="2020" name="New Phytol.">
        <title>Comparative genomics reveals dynamic genome evolution in host specialist ectomycorrhizal fungi.</title>
        <authorList>
            <person name="Lofgren L.A."/>
            <person name="Nguyen N.H."/>
            <person name="Vilgalys R."/>
            <person name="Ruytinx J."/>
            <person name="Liao H.L."/>
            <person name="Branco S."/>
            <person name="Kuo A."/>
            <person name="LaButti K."/>
            <person name="Lipzen A."/>
            <person name="Andreopoulos W."/>
            <person name="Pangilinan J."/>
            <person name="Riley R."/>
            <person name="Hundley H."/>
            <person name="Na H."/>
            <person name="Barry K."/>
            <person name="Grigoriev I.V."/>
            <person name="Stajich J.E."/>
            <person name="Kennedy P.G."/>
        </authorList>
    </citation>
    <scope>NUCLEOTIDE SEQUENCE</scope>
    <source>
        <strain evidence="1">DOB743</strain>
    </source>
</reference>
<dbReference type="Proteomes" id="UP000714275">
    <property type="component" value="Unassembled WGS sequence"/>
</dbReference>
<dbReference type="EMBL" id="JABBWD010000052">
    <property type="protein sequence ID" value="KAG1772570.1"/>
    <property type="molecule type" value="Genomic_DNA"/>
</dbReference>
<dbReference type="AlphaFoldDB" id="A0A9P6ZPG4"/>